<evidence type="ECO:0000256" key="4">
    <source>
        <dbReference type="ARBA" id="ARBA00005189"/>
    </source>
</evidence>
<name>A0A248TCN1_9BACI</name>
<evidence type="ECO:0000256" key="12">
    <source>
        <dbReference type="ARBA" id="ARBA00022695"/>
    </source>
</evidence>
<evidence type="ECO:0000313" key="20">
    <source>
        <dbReference type="EMBL" id="ASV65924.1"/>
    </source>
</evidence>
<keyword evidence="17" id="KW-1208">Phospholipid metabolism</keyword>
<keyword evidence="12 18" id="KW-0548">Nucleotidyltransferase</keyword>
<evidence type="ECO:0000256" key="6">
    <source>
        <dbReference type="ARBA" id="ARBA00012487"/>
    </source>
</evidence>
<reference evidence="20 21" key="1">
    <citation type="submission" date="2017-08" db="EMBL/GenBank/DDBJ databases">
        <title>Complete Genome Sequence of Bacillus kochii Oregon-R-modENCODE STRAIN BDGP4, isolated from Drosophila melanogaster gut.</title>
        <authorList>
            <person name="Wan K.H."/>
            <person name="Yu C."/>
            <person name="Park S."/>
            <person name="Hammonds A.S."/>
            <person name="Booth B.W."/>
            <person name="Celniker S.E."/>
        </authorList>
    </citation>
    <scope>NUCLEOTIDE SEQUENCE [LARGE SCALE GENOMIC DNA]</scope>
    <source>
        <strain evidence="20 21">BDGP4</strain>
    </source>
</reference>
<keyword evidence="10 18" id="KW-0808">Transferase</keyword>
<evidence type="ECO:0000256" key="13">
    <source>
        <dbReference type="ARBA" id="ARBA00022989"/>
    </source>
</evidence>
<feature type="transmembrane region" description="Helical" evidence="19">
    <location>
        <begin position="109"/>
        <end position="126"/>
    </location>
</feature>
<evidence type="ECO:0000256" key="14">
    <source>
        <dbReference type="ARBA" id="ARBA00023098"/>
    </source>
</evidence>
<protein>
    <recommendedName>
        <fullName evidence="7 18">Phosphatidate cytidylyltransferase</fullName>
        <ecNumber evidence="6 18">2.7.7.41</ecNumber>
    </recommendedName>
</protein>
<dbReference type="RefSeq" id="WP_095369499.1">
    <property type="nucleotide sequence ID" value="NZ_CP022983.1"/>
</dbReference>
<keyword evidence="8" id="KW-1003">Cell membrane</keyword>
<evidence type="ECO:0000313" key="21">
    <source>
        <dbReference type="Proteomes" id="UP000215137"/>
    </source>
</evidence>
<evidence type="ECO:0000256" key="17">
    <source>
        <dbReference type="ARBA" id="ARBA00023264"/>
    </source>
</evidence>
<evidence type="ECO:0000256" key="18">
    <source>
        <dbReference type="RuleBase" id="RU003938"/>
    </source>
</evidence>
<dbReference type="UniPathway" id="UPA00557">
    <property type="reaction ID" value="UER00614"/>
</dbReference>
<dbReference type="PROSITE" id="PS01315">
    <property type="entry name" value="CDS"/>
    <property type="match status" value="1"/>
</dbReference>
<dbReference type="Pfam" id="PF01148">
    <property type="entry name" value="CTP_transf_1"/>
    <property type="match status" value="1"/>
</dbReference>
<comment type="catalytic activity">
    <reaction evidence="1 18">
        <text>a 1,2-diacyl-sn-glycero-3-phosphate + CTP + H(+) = a CDP-1,2-diacyl-sn-glycerol + diphosphate</text>
        <dbReference type="Rhea" id="RHEA:16229"/>
        <dbReference type="ChEBI" id="CHEBI:15378"/>
        <dbReference type="ChEBI" id="CHEBI:33019"/>
        <dbReference type="ChEBI" id="CHEBI:37563"/>
        <dbReference type="ChEBI" id="CHEBI:58332"/>
        <dbReference type="ChEBI" id="CHEBI:58608"/>
        <dbReference type="EC" id="2.7.7.41"/>
    </reaction>
</comment>
<evidence type="ECO:0000256" key="7">
    <source>
        <dbReference type="ARBA" id="ARBA00019373"/>
    </source>
</evidence>
<evidence type="ECO:0000256" key="9">
    <source>
        <dbReference type="ARBA" id="ARBA00022516"/>
    </source>
</evidence>
<feature type="transmembrane region" description="Helical" evidence="19">
    <location>
        <begin position="177"/>
        <end position="196"/>
    </location>
</feature>
<comment type="similarity">
    <text evidence="5 18">Belongs to the CDS family.</text>
</comment>
<dbReference type="GO" id="GO:0016024">
    <property type="term" value="P:CDP-diacylglycerol biosynthetic process"/>
    <property type="evidence" value="ECO:0007669"/>
    <property type="project" value="UniProtKB-UniPathway"/>
</dbReference>
<keyword evidence="9" id="KW-0444">Lipid biosynthesis</keyword>
<dbReference type="GO" id="GO:0005886">
    <property type="term" value="C:plasma membrane"/>
    <property type="evidence" value="ECO:0007669"/>
    <property type="project" value="UniProtKB-SubCell"/>
</dbReference>
<keyword evidence="11 18" id="KW-0812">Transmembrane</keyword>
<dbReference type="EMBL" id="CP022983">
    <property type="protein sequence ID" value="ASV65924.1"/>
    <property type="molecule type" value="Genomic_DNA"/>
</dbReference>
<keyword evidence="14" id="KW-0443">Lipid metabolism</keyword>
<dbReference type="KEGG" id="bko:CKF48_00445"/>
<evidence type="ECO:0000256" key="16">
    <source>
        <dbReference type="ARBA" id="ARBA00023209"/>
    </source>
</evidence>
<evidence type="ECO:0000256" key="3">
    <source>
        <dbReference type="ARBA" id="ARBA00005119"/>
    </source>
</evidence>
<comment type="pathway">
    <text evidence="4">Lipid metabolism.</text>
</comment>
<evidence type="ECO:0000256" key="8">
    <source>
        <dbReference type="ARBA" id="ARBA00022475"/>
    </source>
</evidence>
<dbReference type="OrthoDB" id="9799199at2"/>
<feature type="transmembrane region" description="Helical" evidence="19">
    <location>
        <begin position="202"/>
        <end position="222"/>
    </location>
</feature>
<evidence type="ECO:0000256" key="5">
    <source>
        <dbReference type="ARBA" id="ARBA00010185"/>
    </source>
</evidence>
<dbReference type="InterPro" id="IPR000374">
    <property type="entry name" value="PC_trans"/>
</dbReference>
<accession>A0A248TCN1</accession>
<evidence type="ECO:0000256" key="15">
    <source>
        <dbReference type="ARBA" id="ARBA00023136"/>
    </source>
</evidence>
<comment type="subcellular location">
    <subcellularLocation>
        <location evidence="2">Cell membrane</location>
        <topology evidence="2">Multi-pass membrane protein</topology>
    </subcellularLocation>
</comment>
<proteinExistence type="inferred from homology"/>
<evidence type="ECO:0000256" key="11">
    <source>
        <dbReference type="ARBA" id="ARBA00022692"/>
    </source>
</evidence>
<dbReference type="PANTHER" id="PTHR46382:SF1">
    <property type="entry name" value="PHOSPHATIDATE CYTIDYLYLTRANSFERASE"/>
    <property type="match status" value="1"/>
</dbReference>
<organism evidence="20 21">
    <name type="scientific">Cytobacillus kochii</name>
    <dbReference type="NCBI Taxonomy" id="859143"/>
    <lineage>
        <taxon>Bacteria</taxon>
        <taxon>Bacillati</taxon>
        <taxon>Bacillota</taxon>
        <taxon>Bacilli</taxon>
        <taxon>Bacillales</taxon>
        <taxon>Bacillaceae</taxon>
        <taxon>Cytobacillus</taxon>
    </lineage>
</organism>
<dbReference type="Proteomes" id="UP000215137">
    <property type="component" value="Chromosome"/>
</dbReference>
<dbReference type="EC" id="2.7.7.41" evidence="6 18"/>
<dbReference type="AlphaFoldDB" id="A0A248TCN1"/>
<feature type="transmembrane region" description="Helical" evidence="19">
    <location>
        <begin position="6"/>
        <end position="34"/>
    </location>
</feature>
<evidence type="ECO:0000256" key="1">
    <source>
        <dbReference type="ARBA" id="ARBA00001698"/>
    </source>
</evidence>
<keyword evidence="15 19" id="KW-0472">Membrane</keyword>
<feature type="transmembrane region" description="Helical" evidence="19">
    <location>
        <begin position="46"/>
        <end position="65"/>
    </location>
</feature>
<gene>
    <name evidence="20" type="ORF">CKF48_00445</name>
</gene>
<keyword evidence="16" id="KW-0594">Phospholipid biosynthesis</keyword>
<evidence type="ECO:0000256" key="10">
    <source>
        <dbReference type="ARBA" id="ARBA00022679"/>
    </source>
</evidence>
<evidence type="ECO:0000256" key="2">
    <source>
        <dbReference type="ARBA" id="ARBA00004651"/>
    </source>
</evidence>
<sequence>MKERVITAIIFGAVLLPLVFIGGWPLMLLAYFFATVGLYELLRMKGFNLFSLPGLISTFILWMIMIPTEFYFAWLIRAGVGKTDILVLGVLLLLTYTVLTKNRVTYDDIAFMLISTIYIGFGFHYFLETRAMENGLIWIFFSLFIIWASDSGAYFFGKAFGKRKLWPDISPNKTIEGSVGGVISSVVVACLFLIFTDISEPAILIILMTCLLAVFGQVGDLAESAFKRHYGVKDSGRILPGHGGILDRFDSLLFVWPFMYIILSIM</sequence>
<feature type="transmembrane region" description="Helical" evidence="19">
    <location>
        <begin position="138"/>
        <end position="156"/>
    </location>
</feature>
<dbReference type="PANTHER" id="PTHR46382">
    <property type="entry name" value="PHOSPHATIDATE CYTIDYLYLTRANSFERASE"/>
    <property type="match status" value="1"/>
</dbReference>
<comment type="pathway">
    <text evidence="3 18">Phospholipid metabolism; CDP-diacylglycerol biosynthesis; CDP-diacylglycerol from sn-glycerol 3-phosphate: step 3/3.</text>
</comment>
<dbReference type="GO" id="GO:0004605">
    <property type="term" value="F:phosphatidate cytidylyltransferase activity"/>
    <property type="evidence" value="ECO:0007669"/>
    <property type="project" value="UniProtKB-EC"/>
</dbReference>
<evidence type="ECO:0000256" key="19">
    <source>
        <dbReference type="SAM" id="Phobius"/>
    </source>
</evidence>
<keyword evidence="21" id="KW-1185">Reference proteome</keyword>
<feature type="transmembrane region" description="Helical" evidence="19">
    <location>
        <begin position="71"/>
        <end position="97"/>
    </location>
</feature>
<keyword evidence="13 19" id="KW-1133">Transmembrane helix</keyword>